<protein>
    <recommendedName>
        <fullName evidence="3">Gas vesicle protein GvpG</fullName>
    </recommendedName>
</protein>
<organism evidence="1 2">
    <name type="scientific">Sandaracinus amylolyticus</name>
    <dbReference type="NCBI Taxonomy" id="927083"/>
    <lineage>
        <taxon>Bacteria</taxon>
        <taxon>Pseudomonadati</taxon>
        <taxon>Myxococcota</taxon>
        <taxon>Polyangia</taxon>
        <taxon>Polyangiales</taxon>
        <taxon>Sandaracinaceae</taxon>
        <taxon>Sandaracinus</taxon>
    </lineage>
</organism>
<gene>
    <name evidence="1" type="ORF">DB32_007342</name>
</gene>
<dbReference type="RefSeq" id="WP_053237175.1">
    <property type="nucleotide sequence ID" value="NZ_CP011125.1"/>
</dbReference>
<reference evidence="1 2" key="1">
    <citation type="submission" date="2015-03" db="EMBL/GenBank/DDBJ databases">
        <title>Genome assembly of Sandaracinus amylolyticus DSM 53668.</title>
        <authorList>
            <person name="Sharma G."/>
            <person name="Subramanian S."/>
        </authorList>
    </citation>
    <scope>NUCLEOTIDE SEQUENCE [LARGE SCALE GENOMIC DNA]</scope>
    <source>
        <strain evidence="1 2">DSM 53668</strain>
    </source>
</reference>
<dbReference type="AlphaFoldDB" id="A0A0F6W8I1"/>
<accession>A0A0F6W8I1</accession>
<evidence type="ECO:0008006" key="3">
    <source>
        <dbReference type="Google" id="ProtNLM"/>
    </source>
</evidence>
<evidence type="ECO:0000313" key="1">
    <source>
        <dbReference type="EMBL" id="AKF10193.1"/>
    </source>
</evidence>
<keyword evidence="2" id="KW-1185">Reference proteome</keyword>
<dbReference type="KEGG" id="samy:DB32_007342"/>
<sequence length="101" mass="11448">MIVLDRLLIGGIRFVLDKVVAAVDRELNDDTQLRERLLEAQMRAELGEIDEEELAAIEREVMARLRAIQEARGDAAMTMDPRTMRVTGVEASVVHDDDDER</sequence>
<dbReference type="EMBL" id="CP011125">
    <property type="protein sequence ID" value="AKF10193.1"/>
    <property type="molecule type" value="Genomic_DNA"/>
</dbReference>
<dbReference type="Proteomes" id="UP000034883">
    <property type="component" value="Chromosome"/>
</dbReference>
<dbReference type="STRING" id="927083.DB32_007342"/>
<dbReference type="Pfam" id="PF05120">
    <property type="entry name" value="GvpG"/>
    <property type="match status" value="1"/>
</dbReference>
<name>A0A0F6W8I1_9BACT</name>
<dbReference type="InterPro" id="IPR007804">
    <property type="entry name" value="GvpG"/>
</dbReference>
<evidence type="ECO:0000313" key="2">
    <source>
        <dbReference type="Proteomes" id="UP000034883"/>
    </source>
</evidence>
<proteinExistence type="predicted"/>